<dbReference type="InterPro" id="IPR011528">
    <property type="entry name" value="NERD"/>
</dbReference>
<gene>
    <name evidence="4" type="ORF">ACFFF6_19440</name>
</gene>
<protein>
    <submittedName>
        <fullName evidence="4">Nuclease-related domain-containing protein</fullName>
    </submittedName>
</protein>
<evidence type="ECO:0000256" key="1">
    <source>
        <dbReference type="SAM" id="MobiDB-lite"/>
    </source>
</evidence>
<comment type="caution">
    <text evidence="4">The sequence shown here is derived from an EMBL/GenBank/DDBJ whole genome shotgun (WGS) entry which is preliminary data.</text>
</comment>
<name>A0ABV6RGM4_9MICO</name>
<evidence type="ECO:0000313" key="5">
    <source>
        <dbReference type="Proteomes" id="UP001589793"/>
    </source>
</evidence>
<keyword evidence="2" id="KW-0812">Transmembrane</keyword>
<reference evidence="4 5" key="1">
    <citation type="submission" date="2024-09" db="EMBL/GenBank/DDBJ databases">
        <authorList>
            <person name="Sun Q."/>
            <person name="Mori K."/>
        </authorList>
    </citation>
    <scope>NUCLEOTIDE SEQUENCE [LARGE SCALE GENOMIC DNA]</scope>
    <source>
        <strain evidence="4 5">CICC 10874</strain>
    </source>
</reference>
<accession>A0ABV6RGM4</accession>
<keyword evidence="2" id="KW-1133">Transmembrane helix</keyword>
<sequence length="435" mass="47816">MTNTTAERPRRQEADLRLARRIIGLVLLAATAAQAALWILPKGDIPALWLLCAVPAAVFLALVWVLADPRDRESASLGLRIAACAILAVLWMGGLMFFTGFEGLNPVLSFVWQAGFMLWPLLMAVGLLARVLLRRMVPAASRRDAVEANRRREIAYEQRLEREMNSQLSPTAPGRTTGFEPAALADVELGDAPFLHGVPGAGLAGSGFGQEQIDKGQQGEMNFARALARAGSLSRFATFWSVQMPDETVGASTRFSSDIDCVLVTGRTVYLLDMKNYTQGDVTWFVEDGHLRMVDNPTGGYIGRPREMSRNMELAASRVRQKLVDLGIRRRVEPLVVFMPTEAGLGTIDPGIRWPGDVPARGLDTVLEQLSAEPDFDPRSPDSEHLVRVFRWLVKDESGTAPRPGAQDEVQDRGHVRHTQEEGHDARGDESDEGL</sequence>
<keyword evidence="2" id="KW-0472">Membrane</keyword>
<feature type="transmembrane region" description="Helical" evidence="2">
    <location>
        <begin position="79"/>
        <end position="98"/>
    </location>
</feature>
<evidence type="ECO:0000256" key="2">
    <source>
        <dbReference type="SAM" id="Phobius"/>
    </source>
</evidence>
<feature type="transmembrane region" description="Helical" evidence="2">
    <location>
        <begin position="21"/>
        <end position="41"/>
    </location>
</feature>
<feature type="transmembrane region" description="Helical" evidence="2">
    <location>
        <begin position="110"/>
        <end position="133"/>
    </location>
</feature>
<feature type="compositionally biased region" description="Basic and acidic residues" evidence="1">
    <location>
        <begin position="410"/>
        <end position="429"/>
    </location>
</feature>
<organism evidence="4 5">
    <name type="scientific">Brachybacterium hainanense</name>
    <dbReference type="NCBI Taxonomy" id="1541174"/>
    <lineage>
        <taxon>Bacteria</taxon>
        <taxon>Bacillati</taxon>
        <taxon>Actinomycetota</taxon>
        <taxon>Actinomycetes</taxon>
        <taxon>Micrococcales</taxon>
        <taxon>Dermabacteraceae</taxon>
        <taxon>Brachybacterium</taxon>
    </lineage>
</organism>
<dbReference type="Pfam" id="PF08378">
    <property type="entry name" value="NERD"/>
    <property type="match status" value="1"/>
</dbReference>
<feature type="transmembrane region" description="Helical" evidence="2">
    <location>
        <begin position="47"/>
        <end position="67"/>
    </location>
</feature>
<dbReference type="EMBL" id="JBHLSV010000043">
    <property type="protein sequence ID" value="MFC0676130.1"/>
    <property type="molecule type" value="Genomic_DNA"/>
</dbReference>
<dbReference type="Proteomes" id="UP001589793">
    <property type="component" value="Unassembled WGS sequence"/>
</dbReference>
<proteinExistence type="predicted"/>
<feature type="domain" description="NERD" evidence="3">
    <location>
        <begin position="215"/>
        <end position="339"/>
    </location>
</feature>
<dbReference type="RefSeq" id="WP_376983178.1">
    <property type="nucleotide sequence ID" value="NZ_JBHLSV010000043.1"/>
</dbReference>
<evidence type="ECO:0000313" key="4">
    <source>
        <dbReference type="EMBL" id="MFC0676130.1"/>
    </source>
</evidence>
<keyword evidence="5" id="KW-1185">Reference proteome</keyword>
<evidence type="ECO:0000259" key="3">
    <source>
        <dbReference type="Pfam" id="PF08378"/>
    </source>
</evidence>
<feature type="region of interest" description="Disordered" evidence="1">
    <location>
        <begin position="397"/>
        <end position="435"/>
    </location>
</feature>
<feature type="non-terminal residue" evidence="4">
    <location>
        <position position="435"/>
    </location>
</feature>